<reference evidence="1 2" key="1">
    <citation type="submission" date="2020-04" db="EMBL/GenBank/DDBJ databases">
        <title>A Flavivirga sp. nov.</title>
        <authorList>
            <person name="Sun X."/>
        </authorList>
    </citation>
    <scope>NUCLEOTIDE SEQUENCE [LARGE SCALE GENOMIC DNA]</scope>
    <source>
        <strain evidence="1 2">Y03</strain>
    </source>
</reference>
<dbReference type="Proteomes" id="UP000746690">
    <property type="component" value="Unassembled WGS sequence"/>
</dbReference>
<evidence type="ECO:0000313" key="2">
    <source>
        <dbReference type="Proteomes" id="UP000746690"/>
    </source>
</evidence>
<dbReference type="RefSeq" id="WP_169671270.1">
    <property type="nucleotide sequence ID" value="NZ_JABBHF010000003.1"/>
</dbReference>
<proteinExistence type="predicted"/>
<gene>
    <name evidence="1" type="ORF">HHX25_06130</name>
</gene>
<protein>
    <recommendedName>
        <fullName evidence="3">DUF4468 domain-containing protein</fullName>
    </recommendedName>
</protein>
<evidence type="ECO:0000313" key="1">
    <source>
        <dbReference type="EMBL" id="NMH87075.1"/>
    </source>
</evidence>
<sequence length="203" mass="23443">MKKVILCITVLVSTLSYTQTNNSKFVYGGEGLVPRSFTVEVKGMDRNELLLKAKAWLDEKFEDSNDVILKNDSKSKTFDDDDVYDDDETGKAKKNEKIRFNGFTDNAICFGRGDNYSCEGVEYIIELRFRDGDYRFKPIKLTYKTASNKKSQKIGLKKHKFYSNDGKIKEGYEKVSSQIETLLNNLNKSLLSYLTNRDQEDEW</sequence>
<keyword evidence="2" id="KW-1185">Reference proteome</keyword>
<evidence type="ECO:0008006" key="3">
    <source>
        <dbReference type="Google" id="ProtNLM"/>
    </source>
</evidence>
<comment type="caution">
    <text evidence="1">The sequence shown here is derived from an EMBL/GenBank/DDBJ whole genome shotgun (WGS) entry which is preliminary data.</text>
</comment>
<dbReference type="EMBL" id="JABBHF010000003">
    <property type="protein sequence ID" value="NMH87075.1"/>
    <property type="molecule type" value="Genomic_DNA"/>
</dbReference>
<accession>A0ABX1RU50</accession>
<name>A0ABX1RU50_9FLAO</name>
<organism evidence="1 2">
    <name type="scientific">Flavivirga algicola</name>
    <dbReference type="NCBI Taxonomy" id="2729136"/>
    <lineage>
        <taxon>Bacteria</taxon>
        <taxon>Pseudomonadati</taxon>
        <taxon>Bacteroidota</taxon>
        <taxon>Flavobacteriia</taxon>
        <taxon>Flavobacteriales</taxon>
        <taxon>Flavobacteriaceae</taxon>
        <taxon>Flavivirga</taxon>
    </lineage>
</organism>